<sequence length="48" mass="5422">MDVMTIVGPVALCIGAIAAVAALYALFTFIKDRRREKRETHAPRHRKQ</sequence>
<dbReference type="PATRIC" id="fig|742742.3.peg.612"/>
<name>G1WH21_9ACTN</name>
<evidence type="ECO:0000256" key="1">
    <source>
        <dbReference type="SAM" id="Phobius"/>
    </source>
</evidence>
<keyword evidence="1" id="KW-0812">Transmembrane</keyword>
<organism evidence="2 3">
    <name type="scientific">Collinsella tanakaei YIT 12063</name>
    <dbReference type="NCBI Taxonomy" id="742742"/>
    <lineage>
        <taxon>Bacteria</taxon>
        <taxon>Bacillati</taxon>
        <taxon>Actinomycetota</taxon>
        <taxon>Coriobacteriia</taxon>
        <taxon>Coriobacteriales</taxon>
        <taxon>Coriobacteriaceae</taxon>
        <taxon>Collinsella</taxon>
    </lineage>
</organism>
<keyword evidence="1" id="KW-0472">Membrane</keyword>
<comment type="caution">
    <text evidence="2">The sequence shown here is derived from an EMBL/GenBank/DDBJ whole genome shotgun (WGS) entry which is preliminary data.</text>
</comment>
<protein>
    <submittedName>
        <fullName evidence="2">Uncharacterized protein</fullName>
    </submittedName>
</protein>
<dbReference type="AlphaFoldDB" id="G1WH21"/>
<dbReference type="EMBL" id="ADLS01000008">
    <property type="protein sequence ID" value="EGX67172.1"/>
    <property type="molecule type" value="Genomic_DNA"/>
</dbReference>
<evidence type="ECO:0000313" key="3">
    <source>
        <dbReference type="Proteomes" id="UP000004830"/>
    </source>
</evidence>
<dbReference type="HOGENOM" id="CLU_3151674_0_0_11"/>
<keyword evidence="1" id="KW-1133">Transmembrane helix</keyword>
<dbReference type="GeneID" id="62759975"/>
<dbReference type="RefSeq" id="WP_009140670.1">
    <property type="nucleotide sequence ID" value="NZ_JH126467.1"/>
</dbReference>
<keyword evidence="3" id="KW-1185">Reference proteome</keyword>
<reference evidence="2 3" key="1">
    <citation type="submission" date="2011-06" db="EMBL/GenBank/DDBJ databases">
        <title>The Genome Sequence of Collinsella tanakaei YIT 12063.</title>
        <authorList>
            <consortium name="The Broad Institute Genome Sequencing Platform"/>
            <person name="Earl A."/>
            <person name="Ward D."/>
            <person name="Feldgarden M."/>
            <person name="Gevers D."/>
            <person name="Morotomi M."/>
            <person name="Young S.K."/>
            <person name="Zeng Q."/>
            <person name="Gargeya S."/>
            <person name="Fitzgerald M."/>
            <person name="Haas B."/>
            <person name="Abouelleil A."/>
            <person name="Alvarado L."/>
            <person name="Arachchi H.M."/>
            <person name="Berlin A."/>
            <person name="Brown A."/>
            <person name="Chapman S.B."/>
            <person name="Chen Z."/>
            <person name="Dunbar C."/>
            <person name="Freedman E."/>
            <person name="Gearin G."/>
            <person name="Gellesch M."/>
            <person name="Goldberg J."/>
            <person name="Griggs A."/>
            <person name="Gujja S."/>
            <person name="Heiman D."/>
            <person name="Howarth C."/>
            <person name="Larson L."/>
            <person name="Lui A."/>
            <person name="MacDonald P.J.P."/>
            <person name="Mehta T."/>
            <person name="Montmayeur A."/>
            <person name="Murphy C."/>
            <person name="Neiman D."/>
            <person name="Pearson M."/>
            <person name="Priest M."/>
            <person name="Roberts A."/>
            <person name="Saif S."/>
            <person name="Shea T."/>
            <person name="Shenoy N."/>
            <person name="Sisk P."/>
            <person name="Stolte C."/>
            <person name="Sykes S."/>
            <person name="Wortman J."/>
            <person name="Nusbaum C."/>
            <person name="Birren B."/>
        </authorList>
    </citation>
    <scope>NUCLEOTIDE SEQUENCE [LARGE SCALE GENOMIC DNA]</scope>
    <source>
        <strain evidence="2 3">YIT 12063</strain>
    </source>
</reference>
<accession>G1WH21</accession>
<proteinExistence type="predicted"/>
<evidence type="ECO:0000313" key="2">
    <source>
        <dbReference type="EMBL" id="EGX67172.1"/>
    </source>
</evidence>
<feature type="transmembrane region" description="Helical" evidence="1">
    <location>
        <begin position="6"/>
        <end position="30"/>
    </location>
</feature>
<dbReference type="Proteomes" id="UP000004830">
    <property type="component" value="Unassembled WGS sequence"/>
</dbReference>
<gene>
    <name evidence="2" type="ORF">HMPREF9452_00634</name>
</gene>